<comment type="caution">
    <text evidence="2">The sequence shown here is derived from an EMBL/GenBank/DDBJ whole genome shotgun (WGS) entry which is preliminary data.</text>
</comment>
<dbReference type="InterPro" id="IPR026956">
    <property type="entry name" value="D-ser_dehydrat-like_dom"/>
</dbReference>
<keyword evidence="3" id="KW-1185">Reference proteome</keyword>
<dbReference type="GO" id="GO:0036088">
    <property type="term" value="P:D-serine catabolic process"/>
    <property type="evidence" value="ECO:0007669"/>
    <property type="project" value="TreeGrafter"/>
</dbReference>
<dbReference type="EMBL" id="AFRT01000387">
    <property type="protein sequence ID" value="ELU44185.1"/>
    <property type="molecule type" value="Genomic_DNA"/>
</dbReference>
<dbReference type="SUPFAM" id="SSF51419">
    <property type="entry name" value="PLP-binding barrel"/>
    <property type="match status" value="1"/>
</dbReference>
<reference evidence="2 3" key="1">
    <citation type="journal article" date="2013" name="Nat. Commun.">
        <title>The evolution and pathogenic mechanisms of the rice sheath blight pathogen.</title>
        <authorList>
            <person name="Zheng A."/>
            <person name="Lin R."/>
            <person name="Xu L."/>
            <person name="Qin P."/>
            <person name="Tang C."/>
            <person name="Ai P."/>
            <person name="Zhang D."/>
            <person name="Liu Y."/>
            <person name="Sun Z."/>
            <person name="Feng H."/>
            <person name="Wang Y."/>
            <person name="Chen Y."/>
            <person name="Liang X."/>
            <person name="Fu R."/>
            <person name="Li Q."/>
            <person name="Zhang J."/>
            <person name="Yu X."/>
            <person name="Xie Z."/>
            <person name="Ding L."/>
            <person name="Guan P."/>
            <person name="Tang J."/>
            <person name="Liang Y."/>
            <person name="Wang S."/>
            <person name="Deng Q."/>
            <person name="Li S."/>
            <person name="Zhu J."/>
            <person name="Wang L."/>
            <person name="Liu H."/>
            <person name="Li P."/>
        </authorList>
    </citation>
    <scope>NUCLEOTIDE SEQUENCE [LARGE SCALE GENOMIC DNA]</scope>
    <source>
        <strain evidence="3">AG-1 IA</strain>
    </source>
</reference>
<accession>L8X1T4</accession>
<dbReference type="Proteomes" id="UP000011668">
    <property type="component" value="Unassembled WGS sequence"/>
</dbReference>
<dbReference type="PANTHER" id="PTHR28004:SF2">
    <property type="entry name" value="D-SERINE DEHYDRATASE"/>
    <property type="match status" value="1"/>
</dbReference>
<dbReference type="OrthoDB" id="20198at2759"/>
<dbReference type="Gene3D" id="2.40.37.20">
    <property type="entry name" value="D-serine dehydratase-like domain"/>
    <property type="match status" value="1"/>
</dbReference>
<organism evidence="2 3">
    <name type="scientific">Thanatephorus cucumeris (strain AG1-IA)</name>
    <name type="common">Rice sheath blight fungus</name>
    <name type="synonym">Rhizoctonia solani</name>
    <dbReference type="NCBI Taxonomy" id="983506"/>
    <lineage>
        <taxon>Eukaryota</taxon>
        <taxon>Fungi</taxon>
        <taxon>Dikarya</taxon>
        <taxon>Basidiomycota</taxon>
        <taxon>Agaricomycotina</taxon>
        <taxon>Agaricomycetes</taxon>
        <taxon>Cantharellales</taxon>
        <taxon>Ceratobasidiaceae</taxon>
        <taxon>Rhizoctonia</taxon>
        <taxon>Rhizoctonia solani AG-1</taxon>
    </lineage>
</organism>
<evidence type="ECO:0000313" key="3">
    <source>
        <dbReference type="Proteomes" id="UP000011668"/>
    </source>
</evidence>
<proteinExistence type="predicted"/>
<dbReference type="HOGENOM" id="CLU_031639_0_0_1"/>
<dbReference type="InterPro" id="IPR029066">
    <property type="entry name" value="PLP-binding_barrel"/>
</dbReference>
<evidence type="ECO:0000313" key="2">
    <source>
        <dbReference type="EMBL" id="ELU44185.1"/>
    </source>
</evidence>
<dbReference type="OMA" id="ENCARMH"/>
<dbReference type="GO" id="GO:0008721">
    <property type="term" value="F:D-serine ammonia-lyase activity"/>
    <property type="evidence" value="ECO:0007669"/>
    <property type="project" value="TreeGrafter"/>
</dbReference>
<dbReference type="InterPro" id="IPR042208">
    <property type="entry name" value="D-ser_dehydrat-like_sf"/>
</dbReference>
<gene>
    <name evidence="2" type="ORF">AG1IA_01795</name>
</gene>
<dbReference type="AlphaFoldDB" id="L8X1T4"/>
<sequence>MSRKHHSHGHHINLFTPGLPPQTLTPHAYINLPDKEALVSEFRGKSLTHLRTPALVIDRATFAENCARMHKRALKLGTGFRTAEGIRLQLKSSASETHSVVVSTLTEAWGILHAGLVADGTVNDILYGLPISPAKIADLHMFRTALSTYGAVLRLMVDHPYQVRALEAFDREHPTTNPSLSRWNIFIKLDVGTNPSSRRAGVTPLSTELNGLLDTCIPSASVSVHGFYAHAGHSYASTSQDQAASNLHTELSAVNAAAGQAIPKYHAHGLPEPAFVLSVGATPTAHAVSGDNIQVPNPLNGAIELHAGNYPMLDSQQLATNLVRDQDVSQRVLASIASYYTGRGDGDEAMCDVGAIGMSKDSGPIPGFGKVVNILREGERIVWRPRETGWTLGRISQEHGILTRTNKCAPEEEHDILRLGDVVGKFDGSSPALRLLSVQIQAIVGQHACLTAAGHPWYYIVDSKDESKGSKVVDVWVPWKGW</sequence>
<dbReference type="InterPro" id="IPR051466">
    <property type="entry name" value="D-amino_acid_metab_enzyme"/>
</dbReference>
<protein>
    <submittedName>
        <fullName evidence="2">Rab4</fullName>
    </submittedName>
</protein>
<dbReference type="SMART" id="SM01119">
    <property type="entry name" value="D-ser_dehydrat"/>
    <property type="match status" value="1"/>
</dbReference>
<dbReference type="Pfam" id="PF14031">
    <property type="entry name" value="D-ser_dehydrat"/>
    <property type="match status" value="1"/>
</dbReference>
<dbReference type="STRING" id="983506.L8X1T4"/>
<evidence type="ECO:0000259" key="1">
    <source>
        <dbReference type="SMART" id="SM01119"/>
    </source>
</evidence>
<dbReference type="Gene3D" id="3.20.20.10">
    <property type="entry name" value="Alanine racemase"/>
    <property type="match status" value="1"/>
</dbReference>
<dbReference type="PANTHER" id="PTHR28004">
    <property type="entry name" value="ZGC:162816-RELATED"/>
    <property type="match status" value="1"/>
</dbReference>
<name>L8X1T4_THACA</name>
<feature type="domain" description="D-serine dehydratase-like" evidence="1">
    <location>
        <begin position="329"/>
        <end position="462"/>
    </location>
</feature>